<protein>
    <recommendedName>
        <fullName evidence="3">DNA-damage-inducible protein J</fullName>
    </recommendedName>
</protein>
<accession>A0A368UDY7</accession>
<comment type="caution">
    <text evidence="1">The sequence shown here is derived from an EMBL/GenBank/DDBJ whole genome shotgun (WGS) entry which is preliminary data.</text>
</comment>
<dbReference type="AlphaFoldDB" id="A0A368UDY7"/>
<organism evidence="1 2">
    <name type="scientific">Streptococcus gallolyticus</name>
    <dbReference type="NCBI Taxonomy" id="315405"/>
    <lineage>
        <taxon>Bacteria</taxon>
        <taxon>Bacillati</taxon>
        <taxon>Bacillota</taxon>
        <taxon>Bacilli</taxon>
        <taxon>Lactobacillales</taxon>
        <taxon>Streptococcaceae</taxon>
        <taxon>Streptococcus</taxon>
    </lineage>
</organism>
<evidence type="ECO:0000313" key="2">
    <source>
        <dbReference type="Proteomes" id="UP000253215"/>
    </source>
</evidence>
<dbReference type="EMBL" id="NETH01000081">
    <property type="protein sequence ID" value="RCW16107.1"/>
    <property type="molecule type" value="Genomic_DNA"/>
</dbReference>
<dbReference type="Proteomes" id="UP000253215">
    <property type="component" value="Unassembled WGS sequence"/>
</dbReference>
<reference evidence="1 2" key="1">
    <citation type="journal article" date="2018" name="Sci. Rep.">
        <title>Network-guided genomic and metagenomic analysis of the faecal microbiota of the critically endangered kakapo.</title>
        <authorList>
            <person name="Waite D.W."/>
            <person name="Dsouza M."/>
            <person name="Sekiguchi Y."/>
            <person name="Hugenholtz P."/>
            <person name="Taylor M.W."/>
        </authorList>
    </citation>
    <scope>NUCLEOTIDE SEQUENCE [LARGE SCALE GENOMIC DNA]</scope>
    <source>
        <strain evidence="1 2">BI02</strain>
    </source>
</reference>
<evidence type="ECO:0008006" key="3">
    <source>
        <dbReference type="Google" id="ProtNLM"/>
    </source>
</evidence>
<sequence>MSLIAARDKRVGFTTNTDYFEKAKEVAKANGTTISSAMDMFVKQIAITGKMELLNEEEMLFMQLKKEVNQRISDVQSGQYYTDEDLVKRYEL</sequence>
<gene>
    <name evidence="1" type="ORF">CAC02_10470</name>
</gene>
<evidence type="ECO:0000313" key="1">
    <source>
        <dbReference type="EMBL" id="RCW16107.1"/>
    </source>
</evidence>
<proteinExistence type="predicted"/>
<name>A0A368UDY7_9STRE</name>